<name>A0A4S3MK12_9RHOB</name>
<comment type="caution">
    <text evidence="1">The sequence shown here is derived from an EMBL/GenBank/DDBJ whole genome shotgun (WGS) entry which is preliminary data.</text>
</comment>
<keyword evidence="2" id="KW-1185">Reference proteome</keyword>
<dbReference type="Proteomes" id="UP000309450">
    <property type="component" value="Unassembled WGS sequence"/>
</dbReference>
<organism evidence="1 2">
    <name type="scientific">Aliigemmobacter aestuarii</name>
    <dbReference type="NCBI Taxonomy" id="1445661"/>
    <lineage>
        <taxon>Bacteria</taxon>
        <taxon>Pseudomonadati</taxon>
        <taxon>Pseudomonadota</taxon>
        <taxon>Alphaproteobacteria</taxon>
        <taxon>Rhodobacterales</taxon>
        <taxon>Paracoccaceae</taxon>
        <taxon>Aliigemmobacter</taxon>
    </lineage>
</organism>
<dbReference type="EMBL" id="SSND01000007">
    <property type="protein sequence ID" value="THD81038.1"/>
    <property type="molecule type" value="Genomic_DNA"/>
</dbReference>
<accession>A0A4S3MK12</accession>
<evidence type="ECO:0000313" key="2">
    <source>
        <dbReference type="Proteomes" id="UP000309450"/>
    </source>
</evidence>
<evidence type="ECO:0000313" key="1">
    <source>
        <dbReference type="EMBL" id="THD81038.1"/>
    </source>
</evidence>
<dbReference type="AlphaFoldDB" id="A0A4S3MK12"/>
<proteinExistence type="predicted"/>
<sequence length="68" mass="7321">MGVSIFQRCVDYAANLFETFLWSSDGGGSEVDNPENAAKLGVLMKLVFIQELSAEVQFSSGSIPKSTC</sequence>
<gene>
    <name evidence="1" type="ORF">E7811_17310</name>
</gene>
<protein>
    <submittedName>
        <fullName evidence="1">Uncharacterized protein</fullName>
    </submittedName>
</protein>
<reference evidence="1 2" key="1">
    <citation type="submission" date="2019-04" db="EMBL/GenBank/DDBJ databases">
        <title>Draft genome sequence of Gemmobacter aestuarii sp. nov.</title>
        <authorList>
            <person name="Hameed A."/>
            <person name="Lin S.-Y."/>
            <person name="Shahina M."/>
            <person name="Lai W.-A."/>
            <person name="Young C.-C."/>
        </authorList>
    </citation>
    <scope>NUCLEOTIDE SEQUENCE [LARGE SCALE GENOMIC DNA]</scope>
    <source>
        <strain evidence="1 2">CC-PW-75</strain>
    </source>
</reference>